<dbReference type="Pfam" id="PF16486">
    <property type="entry name" value="ArgoN"/>
    <property type="match status" value="1"/>
</dbReference>
<evidence type="ECO:0000259" key="7">
    <source>
        <dbReference type="PROSITE" id="PS50821"/>
    </source>
</evidence>
<evidence type="ECO:0000259" key="8">
    <source>
        <dbReference type="PROSITE" id="PS50822"/>
    </source>
</evidence>
<dbReference type="Pfam" id="PF16488">
    <property type="entry name" value="ArgoL2"/>
    <property type="match status" value="1"/>
</dbReference>
<evidence type="ECO:0000313" key="9">
    <source>
        <dbReference type="Proteomes" id="UP000813463"/>
    </source>
</evidence>
<evidence type="ECO:0000256" key="3">
    <source>
        <dbReference type="ARBA" id="ARBA00022845"/>
    </source>
</evidence>
<proteinExistence type="inferred from homology"/>
<feature type="compositionally biased region" description="Gly residues" evidence="6">
    <location>
        <begin position="28"/>
        <end position="81"/>
    </location>
</feature>
<evidence type="ECO:0000256" key="1">
    <source>
        <dbReference type="ARBA" id="ARBA00008201"/>
    </source>
</evidence>
<keyword evidence="5" id="KW-0687">Ribonucleoprotein</keyword>
<dbReference type="Gene3D" id="3.30.420.10">
    <property type="entry name" value="Ribonuclease H-like superfamily/Ribonuclease H"/>
    <property type="match status" value="1"/>
</dbReference>
<dbReference type="InterPro" id="IPR003165">
    <property type="entry name" value="Piwi"/>
</dbReference>
<dbReference type="InterPro" id="IPR032472">
    <property type="entry name" value="ArgoL2"/>
</dbReference>
<dbReference type="OrthoDB" id="10252740at2759"/>
<dbReference type="GO" id="GO:0051607">
    <property type="term" value="P:defense response to virus"/>
    <property type="evidence" value="ECO:0007669"/>
    <property type="project" value="UniProtKB-ARBA"/>
</dbReference>
<keyword evidence="9" id="KW-1185">Reference proteome</keyword>
<keyword evidence="3" id="KW-0810">Translation regulation</keyword>
<dbReference type="KEGG" id="soe:110783706"/>
<reference evidence="9" key="1">
    <citation type="journal article" date="2021" name="Nat. Commun.">
        <title>Genomic analyses provide insights into spinach domestication and the genetic basis of agronomic traits.</title>
        <authorList>
            <person name="Cai X."/>
            <person name="Sun X."/>
            <person name="Xu C."/>
            <person name="Sun H."/>
            <person name="Wang X."/>
            <person name="Ge C."/>
            <person name="Zhang Z."/>
            <person name="Wang Q."/>
            <person name="Fei Z."/>
            <person name="Jiao C."/>
            <person name="Wang Q."/>
        </authorList>
    </citation>
    <scope>NUCLEOTIDE SEQUENCE [LARGE SCALE GENOMIC DNA]</scope>
    <source>
        <strain evidence="9">cv. Varoflay</strain>
    </source>
</reference>
<dbReference type="Pfam" id="PF08699">
    <property type="entry name" value="ArgoL1"/>
    <property type="match status" value="1"/>
</dbReference>
<evidence type="ECO:0000313" key="10">
    <source>
        <dbReference type="RefSeq" id="XP_021843743.1"/>
    </source>
</evidence>
<feature type="region of interest" description="Disordered" evidence="6">
    <location>
        <begin position="1"/>
        <end position="88"/>
    </location>
</feature>
<dbReference type="InterPro" id="IPR003100">
    <property type="entry name" value="PAZ_dom"/>
</dbReference>
<dbReference type="CDD" id="cd04657">
    <property type="entry name" value="Piwi_ago-like"/>
    <property type="match status" value="1"/>
</dbReference>
<dbReference type="GO" id="GO:0031047">
    <property type="term" value="P:regulatory ncRNA-mediated gene silencing"/>
    <property type="evidence" value="ECO:0000318"/>
    <property type="project" value="GO_Central"/>
</dbReference>
<dbReference type="RefSeq" id="XP_021843743.1">
    <property type="nucleotide sequence ID" value="XM_021988051.2"/>
</dbReference>
<dbReference type="PROSITE" id="PS50822">
    <property type="entry name" value="PIWI"/>
    <property type="match status" value="1"/>
</dbReference>
<dbReference type="GO" id="GO:0004521">
    <property type="term" value="F:RNA endonuclease activity"/>
    <property type="evidence" value="ECO:0000318"/>
    <property type="project" value="GO_Central"/>
</dbReference>
<evidence type="ECO:0000256" key="5">
    <source>
        <dbReference type="ARBA" id="ARBA00023274"/>
    </source>
</evidence>
<dbReference type="Pfam" id="PF02170">
    <property type="entry name" value="PAZ"/>
    <property type="match status" value="1"/>
</dbReference>
<evidence type="ECO:0000256" key="4">
    <source>
        <dbReference type="ARBA" id="ARBA00023158"/>
    </source>
</evidence>
<dbReference type="SMART" id="SM01163">
    <property type="entry name" value="DUF1785"/>
    <property type="match status" value="1"/>
</dbReference>
<dbReference type="FunFam" id="3.40.50.2300:FF:000110">
    <property type="entry name" value="Argonaute 10"/>
    <property type="match status" value="1"/>
</dbReference>
<name>A0A9R0JRB3_SPIOL</name>
<dbReference type="InterPro" id="IPR032474">
    <property type="entry name" value="Argonaute_N"/>
</dbReference>
<evidence type="ECO:0000256" key="6">
    <source>
        <dbReference type="SAM" id="MobiDB-lite"/>
    </source>
</evidence>
<dbReference type="InterPro" id="IPR012337">
    <property type="entry name" value="RNaseH-like_sf"/>
</dbReference>
<dbReference type="GO" id="GO:0006417">
    <property type="term" value="P:regulation of translation"/>
    <property type="evidence" value="ECO:0007669"/>
    <property type="project" value="UniProtKB-KW"/>
</dbReference>
<dbReference type="FunFam" id="3.30.420.10:FF:000013">
    <property type="entry name" value="protein argonaute 10-like"/>
    <property type="match status" value="1"/>
</dbReference>
<dbReference type="InterPro" id="IPR036085">
    <property type="entry name" value="PAZ_dom_sf"/>
</dbReference>
<gene>
    <name evidence="10" type="primary">LOC110783706</name>
</gene>
<keyword evidence="2" id="KW-0678">Repressor</keyword>
<dbReference type="AlphaFoldDB" id="A0A9R0JRB3"/>
<comment type="similarity">
    <text evidence="1">Belongs to the argonaute family. Ago subfamily.</text>
</comment>
<organism evidence="9 10">
    <name type="scientific">Spinacia oleracea</name>
    <name type="common">Spinach</name>
    <dbReference type="NCBI Taxonomy" id="3562"/>
    <lineage>
        <taxon>Eukaryota</taxon>
        <taxon>Viridiplantae</taxon>
        <taxon>Streptophyta</taxon>
        <taxon>Embryophyta</taxon>
        <taxon>Tracheophyta</taxon>
        <taxon>Spermatophyta</taxon>
        <taxon>Magnoliopsida</taxon>
        <taxon>eudicotyledons</taxon>
        <taxon>Gunneridae</taxon>
        <taxon>Pentapetalae</taxon>
        <taxon>Caryophyllales</taxon>
        <taxon>Chenopodiaceae</taxon>
        <taxon>Chenopodioideae</taxon>
        <taxon>Anserineae</taxon>
        <taxon>Spinacia</taxon>
    </lineage>
</organism>
<dbReference type="PROSITE" id="PS50821">
    <property type="entry name" value="PAZ"/>
    <property type="match status" value="1"/>
</dbReference>
<dbReference type="Pfam" id="PF16487">
    <property type="entry name" value="ArgoMid"/>
    <property type="match status" value="1"/>
</dbReference>
<dbReference type="GeneID" id="110783706"/>
<dbReference type="GO" id="GO:1990904">
    <property type="term" value="C:ribonucleoprotein complex"/>
    <property type="evidence" value="ECO:0007669"/>
    <property type="project" value="UniProtKB-KW"/>
</dbReference>
<feature type="domain" description="PAZ" evidence="7">
    <location>
        <begin position="337"/>
        <end position="443"/>
    </location>
</feature>
<sequence>MSSRGGGRGDGRGGGGGRGRGGHPSDSGGRGRGGYPGESGGRGRGGDFGGRGGRGGDFGGRGGGRGGDFGGRGGGGGGRGGFRPPSVGVLSKETWKAASGDSLSQAMWELKVLPPPRSTKSVNPPRRPGFGRIGTRCAVRANHFLVQLAYEDTDFHHYDVSITPEITSKNFGREILKKLLQDYKSFLGQRVPAYDGKKSIYTAGPLPFSSKEFVVEMDREKRGSSERMVEKFQVAIKFAAKVDLYNLQEYVRGRTSESPQDAIQVLDIVLRAAKPLEDYAVIGRSFFSVKLGTGPLADGVEFWRGYYQSIRPTQMGLSLNIDGSARPFYESVMIHKFVLDFLKLRDLSRPLTDANRLKVKRALKGITVELTHLSYKKRCKVIGVSTEPANQLMFSNGDVQLSVSQYFKDKYGIQLQYPSLPCLQTGQASRPNYLPMEVCKIAHGQKYAKKLNDRQVTALLRATCQRPDMREDSIKKMVKDNRYSDNQLVKQEFGMNISETCTTIDARVLPPPMLKYHDSGREREVAPAVGQWNMIDKKMVNGASVSRWACLSFSSLDRDVVHHFCDDLVAMCASKGMTFSQKPCIPIRASGSRPSEIEKALAQVWTEAKQQLQLLIIILPDFTGSYGTIKRICETELGIVSQCCQPKQAAKNNKQYLENVALKINVKAGGRNTVLVDAINRNIPLLTDRPTIIFGADVTHPSPGEDSSASIAAVVASMDWPEVTKYKGLVSAQGHREEIIQDLYKVVDDPVKGKVHGGMVRELLIAFLKNTKQKPHRIIFFRDGVSEGQFSQVLLQEVKAIWQACGSLEADYYPRVTFVVVQKRHHTRLFPVDGKMTDRSGNILPGTVVDTNICHPSELDFYLCSHAGIQGTSRPAHYHVLYDENNFTADLLQLLANSLCYTFARCTRSVSIVPPAYYAHLLAFRARYYIEGLTMSDSGSTGTKDLTKEKEALTQALPKIKESVKDVMFYC</sequence>
<dbReference type="GO" id="GO:0005634">
    <property type="term" value="C:nucleus"/>
    <property type="evidence" value="ECO:0000318"/>
    <property type="project" value="GO_Central"/>
</dbReference>
<dbReference type="CDD" id="cd02846">
    <property type="entry name" value="PAZ_argonaute_like"/>
    <property type="match status" value="1"/>
</dbReference>
<dbReference type="InterPro" id="IPR014811">
    <property type="entry name" value="ArgoL1"/>
</dbReference>
<protein>
    <submittedName>
        <fullName evidence="10">Protein argonaute 5</fullName>
    </submittedName>
</protein>
<dbReference type="InterPro" id="IPR036397">
    <property type="entry name" value="RNaseH_sf"/>
</dbReference>
<dbReference type="GO" id="GO:0003723">
    <property type="term" value="F:RNA binding"/>
    <property type="evidence" value="ECO:0000318"/>
    <property type="project" value="GO_Central"/>
</dbReference>
<evidence type="ECO:0000256" key="2">
    <source>
        <dbReference type="ARBA" id="ARBA00022491"/>
    </source>
</evidence>
<dbReference type="GO" id="GO:0005737">
    <property type="term" value="C:cytoplasm"/>
    <property type="evidence" value="ECO:0000318"/>
    <property type="project" value="GO_Central"/>
</dbReference>
<accession>A0A9R0JRB3</accession>
<dbReference type="Gene3D" id="2.170.260.10">
    <property type="entry name" value="paz domain"/>
    <property type="match status" value="1"/>
</dbReference>
<feature type="domain" description="Piwi" evidence="8">
    <location>
        <begin position="614"/>
        <end position="931"/>
    </location>
</feature>
<dbReference type="Pfam" id="PF02171">
    <property type="entry name" value="Piwi"/>
    <property type="match status" value="1"/>
</dbReference>
<keyword evidence="4" id="KW-0943">RNA-mediated gene silencing</keyword>
<dbReference type="Proteomes" id="UP000813463">
    <property type="component" value="Chromosome 4"/>
</dbReference>
<dbReference type="SMART" id="SM00949">
    <property type="entry name" value="PAZ"/>
    <property type="match status" value="1"/>
</dbReference>
<dbReference type="SUPFAM" id="SSF101690">
    <property type="entry name" value="PAZ domain"/>
    <property type="match status" value="1"/>
</dbReference>
<dbReference type="InterPro" id="IPR045246">
    <property type="entry name" value="Piwi_ago-like"/>
</dbReference>
<dbReference type="SMART" id="SM00950">
    <property type="entry name" value="Piwi"/>
    <property type="match status" value="1"/>
</dbReference>
<feature type="compositionally biased region" description="Gly residues" evidence="6">
    <location>
        <begin position="1"/>
        <end position="19"/>
    </location>
</feature>
<dbReference type="PANTHER" id="PTHR22891">
    <property type="entry name" value="EUKARYOTIC TRANSLATION INITIATION FACTOR 2C"/>
    <property type="match status" value="1"/>
</dbReference>
<dbReference type="InterPro" id="IPR032473">
    <property type="entry name" value="Argonaute_Mid_dom"/>
</dbReference>
<reference evidence="10" key="2">
    <citation type="submission" date="2025-08" db="UniProtKB">
        <authorList>
            <consortium name="RefSeq"/>
        </authorList>
    </citation>
    <scope>IDENTIFICATION</scope>
    <source>
        <tissue evidence="10">Leaf</tissue>
    </source>
</reference>
<dbReference type="Gene3D" id="3.40.50.2300">
    <property type="match status" value="1"/>
</dbReference>
<dbReference type="SUPFAM" id="SSF53098">
    <property type="entry name" value="Ribonuclease H-like"/>
    <property type="match status" value="1"/>
</dbReference>